<accession>A0A6V7Y420</accession>
<feature type="domain" description="Protein kinase" evidence="2">
    <location>
        <begin position="84"/>
        <end position="396"/>
    </location>
</feature>
<feature type="region of interest" description="Disordered" evidence="1">
    <location>
        <begin position="23"/>
        <end position="49"/>
    </location>
</feature>
<evidence type="ECO:0000313" key="3">
    <source>
        <dbReference type="EMBL" id="CAD2206383.1"/>
    </source>
</evidence>
<dbReference type="Gene3D" id="1.10.510.10">
    <property type="entry name" value="Transferase(Phosphotransferase) domain 1"/>
    <property type="match status" value="1"/>
</dbReference>
<comment type="caution">
    <text evidence="3">The sequence shown here is derived from an EMBL/GenBank/DDBJ whole genome shotgun (WGS) entry which is preliminary data.</text>
</comment>
<dbReference type="AlphaFoldDB" id="A0A6V7Y420"/>
<dbReference type="PANTHER" id="PTHR44167:SF24">
    <property type="entry name" value="SERINE_THREONINE-PROTEIN KINASE CHK2"/>
    <property type="match status" value="1"/>
</dbReference>
<dbReference type="GO" id="GO:0005524">
    <property type="term" value="F:ATP binding"/>
    <property type="evidence" value="ECO:0007669"/>
    <property type="project" value="InterPro"/>
</dbReference>
<dbReference type="GO" id="GO:0005737">
    <property type="term" value="C:cytoplasm"/>
    <property type="evidence" value="ECO:0007669"/>
    <property type="project" value="TreeGrafter"/>
</dbReference>
<dbReference type="Gene3D" id="3.30.200.20">
    <property type="entry name" value="Phosphorylase Kinase, domain 1"/>
    <property type="match status" value="1"/>
</dbReference>
<dbReference type="CDD" id="cd00180">
    <property type="entry name" value="PKc"/>
    <property type="match status" value="1"/>
</dbReference>
<dbReference type="OrthoDB" id="69842at2759"/>
<name>A0A6V7Y420_MELEN</name>
<dbReference type="Pfam" id="PF00069">
    <property type="entry name" value="Pkinase"/>
    <property type="match status" value="1"/>
</dbReference>
<evidence type="ECO:0000313" key="4">
    <source>
        <dbReference type="Proteomes" id="UP000580250"/>
    </source>
</evidence>
<dbReference type="InterPro" id="IPR011009">
    <property type="entry name" value="Kinase-like_dom_sf"/>
</dbReference>
<dbReference type="SMART" id="SM00220">
    <property type="entry name" value="S_TKc"/>
    <property type="match status" value="1"/>
</dbReference>
<feature type="compositionally biased region" description="Basic and acidic residues" evidence="1">
    <location>
        <begin position="23"/>
        <end position="37"/>
    </location>
</feature>
<proteinExistence type="predicted"/>
<organism evidence="3 4">
    <name type="scientific">Meloidogyne enterolobii</name>
    <name type="common">Root-knot nematode worm</name>
    <name type="synonym">Meloidogyne mayaguensis</name>
    <dbReference type="NCBI Taxonomy" id="390850"/>
    <lineage>
        <taxon>Eukaryota</taxon>
        <taxon>Metazoa</taxon>
        <taxon>Ecdysozoa</taxon>
        <taxon>Nematoda</taxon>
        <taxon>Chromadorea</taxon>
        <taxon>Rhabditida</taxon>
        <taxon>Tylenchina</taxon>
        <taxon>Tylenchomorpha</taxon>
        <taxon>Tylenchoidea</taxon>
        <taxon>Meloidogynidae</taxon>
        <taxon>Meloidogyninae</taxon>
        <taxon>Meloidogyne</taxon>
    </lineage>
</organism>
<sequence length="453" mass="53216">MKKFLSKKLGCIRDANYGKDVERKINKASTSKERELSPEIQEQSDSEESVIVNTSSDEGKCYCKKYTLEELNEKIDIKNISLIYKKDEKEGEGGFGRVYHAYWPENNICVALKVSNLKMGGTKQKHKLSRRMIENEVKILKHFSKLEKEERKYIIYMYESQEKIIDGEPKMFFILELGGESLIDYFNRKMKNAMETHTPQETRIIAYNLITKISMCAAKALQHFHKYGIHHDIKSSNFVTFPKHNKNEEKLKEKENDSIEEIEDDQLECKIIDFNTSVLFPAEDAVAIKWYANGTRLYKAPEIRQTNLNENYNKQFYMTRAVDNWAFGLMIYGLWQNANRFYAEILGKENDYDLLDIQLEKIRFEKYETQLDQIIKACIQSNPENRPNMDSIVKFLQNGCSIFHYEQNVFEVKIQLDASEKFIDIHSTIRYLEGKIEEFNLNGKSPINERELC</sequence>
<dbReference type="PANTHER" id="PTHR44167">
    <property type="entry name" value="OVARIAN-SPECIFIC SERINE/THREONINE-PROTEIN KINASE LOK-RELATED"/>
    <property type="match status" value="1"/>
</dbReference>
<dbReference type="GO" id="GO:0004674">
    <property type="term" value="F:protein serine/threonine kinase activity"/>
    <property type="evidence" value="ECO:0007669"/>
    <property type="project" value="TreeGrafter"/>
</dbReference>
<evidence type="ECO:0000256" key="1">
    <source>
        <dbReference type="SAM" id="MobiDB-lite"/>
    </source>
</evidence>
<dbReference type="InterPro" id="IPR000719">
    <property type="entry name" value="Prot_kinase_dom"/>
</dbReference>
<dbReference type="EMBL" id="CAJEWN010003069">
    <property type="protein sequence ID" value="CAD2206383.1"/>
    <property type="molecule type" value="Genomic_DNA"/>
</dbReference>
<dbReference type="Proteomes" id="UP000580250">
    <property type="component" value="Unassembled WGS sequence"/>
</dbReference>
<gene>
    <name evidence="3" type="ORF">MENT_LOCUS60259</name>
</gene>
<dbReference type="SUPFAM" id="SSF56112">
    <property type="entry name" value="Protein kinase-like (PK-like)"/>
    <property type="match status" value="1"/>
</dbReference>
<dbReference type="GO" id="GO:0044773">
    <property type="term" value="P:mitotic DNA damage checkpoint signaling"/>
    <property type="evidence" value="ECO:0007669"/>
    <property type="project" value="TreeGrafter"/>
</dbReference>
<dbReference type="GO" id="GO:0005634">
    <property type="term" value="C:nucleus"/>
    <property type="evidence" value="ECO:0007669"/>
    <property type="project" value="TreeGrafter"/>
</dbReference>
<reference evidence="3 4" key="1">
    <citation type="submission" date="2020-08" db="EMBL/GenBank/DDBJ databases">
        <authorList>
            <person name="Koutsovoulos G."/>
            <person name="Danchin GJ E."/>
        </authorList>
    </citation>
    <scope>NUCLEOTIDE SEQUENCE [LARGE SCALE GENOMIC DNA]</scope>
</reference>
<evidence type="ECO:0000259" key="2">
    <source>
        <dbReference type="PROSITE" id="PS50011"/>
    </source>
</evidence>
<protein>
    <recommendedName>
        <fullName evidence="2">Protein kinase domain-containing protein</fullName>
    </recommendedName>
</protein>
<dbReference type="PROSITE" id="PS50011">
    <property type="entry name" value="PROTEIN_KINASE_DOM"/>
    <property type="match status" value="1"/>
</dbReference>